<dbReference type="GO" id="GO:0016758">
    <property type="term" value="F:hexosyltransferase activity"/>
    <property type="evidence" value="ECO:0007669"/>
    <property type="project" value="UniProtKB-ARBA"/>
</dbReference>
<dbReference type="AlphaFoldDB" id="A0A1M5E1E6"/>
<feature type="domain" description="Glycosyltransferase 2-like" evidence="1">
    <location>
        <begin position="11"/>
        <end position="118"/>
    </location>
</feature>
<dbReference type="RefSeq" id="WP_073044738.1">
    <property type="nucleotide sequence ID" value="NZ_FQUO01000011.1"/>
</dbReference>
<dbReference type="SUPFAM" id="SSF53448">
    <property type="entry name" value="Nucleotide-diphospho-sugar transferases"/>
    <property type="match status" value="1"/>
</dbReference>
<dbReference type="STRING" id="1302690.BUE76_19385"/>
<dbReference type="EMBL" id="FQUO01000011">
    <property type="protein sequence ID" value="SHF73067.1"/>
    <property type="molecule type" value="Genomic_DNA"/>
</dbReference>
<evidence type="ECO:0000259" key="1">
    <source>
        <dbReference type="Pfam" id="PF00535"/>
    </source>
</evidence>
<gene>
    <name evidence="2" type="ORF">SAMN05444008_111168</name>
</gene>
<dbReference type="PANTHER" id="PTHR22916">
    <property type="entry name" value="GLYCOSYLTRANSFERASE"/>
    <property type="match status" value="1"/>
</dbReference>
<evidence type="ECO:0000313" key="2">
    <source>
        <dbReference type="EMBL" id="SHF73067.1"/>
    </source>
</evidence>
<dbReference type="Pfam" id="PF00535">
    <property type="entry name" value="Glycos_transf_2"/>
    <property type="match status" value="1"/>
</dbReference>
<name>A0A1M5E1E6_9BACT</name>
<dbReference type="Gene3D" id="3.90.550.10">
    <property type="entry name" value="Spore Coat Polysaccharide Biosynthesis Protein SpsA, Chain A"/>
    <property type="match status" value="1"/>
</dbReference>
<dbReference type="InterPro" id="IPR001173">
    <property type="entry name" value="Glyco_trans_2-like"/>
</dbReference>
<dbReference type="Proteomes" id="UP000184368">
    <property type="component" value="Unassembled WGS sequence"/>
</dbReference>
<keyword evidence="2" id="KW-0808">Transferase</keyword>
<accession>A0A1M5E1E6</accession>
<dbReference type="InterPro" id="IPR029044">
    <property type="entry name" value="Nucleotide-diphossugar_trans"/>
</dbReference>
<dbReference type="OrthoDB" id="9788101at2"/>
<dbReference type="PANTHER" id="PTHR22916:SF3">
    <property type="entry name" value="UDP-GLCNAC:BETAGAL BETA-1,3-N-ACETYLGLUCOSAMINYLTRANSFERASE-LIKE PROTEIN 1"/>
    <property type="match status" value="1"/>
</dbReference>
<reference evidence="2 3" key="1">
    <citation type="submission" date="2016-11" db="EMBL/GenBank/DDBJ databases">
        <authorList>
            <person name="Jaros S."/>
            <person name="Januszkiewicz K."/>
            <person name="Wedrychowicz H."/>
        </authorList>
    </citation>
    <scope>NUCLEOTIDE SEQUENCE [LARGE SCALE GENOMIC DNA]</scope>
    <source>
        <strain evidence="2 3">DSM 26897</strain>
    </source>
</reference>
<sequence length="349" mass="39787">MMQSYSCPEISIIIPVRNGLPFIKECLESVFRQTSAQWEVLIGDNGSTDGTREYLASLSDCRVSIFNHESNLGISGNLNFLFKRAKAPICQILCADDYFINEASLSTILAYWQSAPSDLGFAFALNEGAHSSLMRFERKCLLDFYPVGSSCEHFFLFGNIPGNLSNVSLRTSILDSCGFFATDFRSALDYEFWARASENFGMGVLKNVLTHIRRHANTASVYLNVKGEEIAEKEKIILWLYLKLKEKYPSLLFFLKLHATLSYDSYYRQIGLKYLLKGRPAYYLFLQAHQDSEFMLSRILKWCVFIISAGGKFGLMLSAKYLHRKMEQHQEEILKSKVHAAVLKMSQAH</sequence>
<protein>
    <submittedName>
        <fullName evidence="2">Glycosyltransferase involved in cell wall bisynthesis</fullName>
    </submittedName>
</protein>
<evidence type="ECO:0000313" key="3">
    <source>
        <dbReference type="Proteomes" id="UP000184368"/>
    </source>
</evidence>
<organism evidence="2 3">
    <name type="scientific">Cnuella takakiae</name>
    <dbReference type="NCBI Taxonomy" id="1302690"/>
    <lineage>
        <taxon>Bacteria</taxon>
        <taxon>Pseudomonadati</taxon>
        <taxon>Bacteroidota</taxon>
        <taxon>Chitinophagia</taxon>
        <taxon>Chitinophagales</taxon>
        <taxon>Chitinophagaceae</taxon>
        <taxon>Cnuella</taxon>
    </lineage>
</organism>
<keyword evidence="3" id="KW-1185">Reference proteome</keyword>
<proteinExistence type="predicted"/>